<keyword evidence="4 6" id="KW-1133">Transmembrane helix</keyword>
<dbReference type="Gene3D" id="2.40.30.170">
    <property type="match status" value="1"/>
</dbReference>
<proteinExistence type="inferred from homology"/>
<sequence>MKSSKLVLINLIVILLLVAAGGIAIYYYLQSVNYITTSNAKIDGQAVTVSSPGAGTLSSWNGNVGDTFTAGQQLGAVQTQTGTEPIRAPGAGTIVQSSAVVNTAVGQGTALARIYDLTNLWVTANISEKDIGDVKLDQTVDVYVDAFAGTDLTGKVSQIGLATAGTFSLLPTSNTTTNYTKVTQVIPIAVKLDGYRGLALAPGMSVKIKIHK</sequence>
<comment type="similarity">
    <text evidence="2">Belongs to the membrane fusion protein (MFP) (TC 8.A.1) family.</text>
</comment>
<evidence type="ECO:0000256" key="5">
    <source>
        <dbReference type="ARBA" id="ARBA00023136"/>
    </source>
</evidence>
<evidence type="ECO:0000259" key="8">
    <source>
        <dbReference type="Pfam" id="PF25997"/>
    </source>
</evidence>
<evidence type="ECO:0000256" key="2">
    <source>
        <dbReference type="ARBA" id="ARBA00009477"/>
    </source>
</evidence>
<organism evidence="9 10">
    <name type="scientific">Cohnella thailandensis</name>
    <dbReference type="NCBI Taxonomy" id="557557"/>
    <lineage>
        <taxon>Bacteria</taxon>
        <taxon>Bacillati</taxon>
        <taxon>Bacillota</taxon>
        <taxon>Bacilli</taxon>
        <taxon>Bacillales</taxon>
        <taxon>Paenibacillaceae</taxon>
        <taxon>Cohnella</taxon>
    </lineage>
</organism>
<dbReference type="InterPro" id="IPR058636">
    <property type="entry name" value="Beta-barrel_YknX"/>
</dbReference>
<dbReference type="RefSeq" id="WP_185119325.1">
    <property type="nucleotide sequence ID" value="NZ_JACJVQ010000006.1"/>
</dbReference>
<keyword evidence="5 6" id="KW-0472">Membrane</keyword>
<evidence type="ECO:0000256" key="3">
    <source>
        <dbReference type="ARBA" id="ARBA00022692"/>
    </source>
</evidence>
<dbReference type="InterPro" id="IPR011053">
    <property type="entry name" value="Single_hybrid_motif"/>
</dbReference>
<evidence type="ECO:0000259" key="7">
    <source>
        <dbReference type="Pfam" id="PF25990"/>
    </source>
</evidence>
<feature type="domain" description="YhbJ barrel-sandwich hybrid" evidence="8">
    <location>
        <begin position="47"/>
        <end position="116"/>
    </location>
</feature>
<evidence type="ECO:0000256" key="1">
    <source>
        <dbReference type="ARBA" id="ARBA00004167"/>
    </source>
</evidence>
<evidence type="ECO:0000256" key="4">
    <source>
        <dbReference type="ARBA" id="ARBA00022989"/>
    </source>
</evidence>
<feature type="domain" description="YknX-like beta-barrel" evidence="7">
    <location>
        <begin position="122"/>
        <end position="210"/>
    </location>
</feature>
<dbReference type="Pfam" id="PF25997">
    <property type="entry name" value="BSH_YhbJ"/>
    <property type="match status" value="1"/>
</dbReference>
<dbReference type="GO" id="GO:0016020">
    <property type="term" value="C:membrane"/>
    <property type="evidence" value="ECO:0007669"/>
    <property type="project" value="UniProtKB-SubCell"/>
</dbReference>
<name>A0A841SW52_9BACL</name>
<protein>
    <submittedName>
        <fullName evidence="9">Efflux RND transporter periplasmic adaptor subunit</fullName>
    </submittedName>
</protein>
<dbReference type="EMBL" id="JACJVQ010000006">
    <property type="protein sequence ID" value="MBB6634090.1"/>
    <property type="molecule type" value="Genomic_DNA"/>
</dbReference>
<keyword evidence="10" id="KW-1185">Reference proteome</keyword>
<comment type="subcellular location">
    <subcellularLocation>
        <location evidence="1">Membrane</location>
        <topology evidence="1">Single-pass membrane protein</topology>
    </subcellularLocation>
</comment>
<dbReference type="InterPro" id="IPR050739">
    <property type="entry name" value="MFP"/>
</dbReference>
<accession>A0A841SW52</accession>
<evidence type="ECO:0000313" key="9">
    <source>
        <dbReference type="EMBL" id="MBB6634090.1"/>
    </source>
</evidence>
<dbReference type="InterPro" id="IPR058635">
    <property type="entry name" value="BSH_YhbJ"/>
</dbReference>
<reference evidence="9 10" key="1">
    <citation type="submission" date="2020-08" db="EMBL/GenBank/DDBJ databases">
        <title>Cohnella phylogeny.</title>
        <authorList>
            <person name="Dunlap C."/>
        </authorList>
    </citation>
    <scope>NUCLEOTIDE SEQUENCE [LARGE SCALE GENOMIC DNA]</scope>
    <source>
        <strain evidence="9 10">DSM 25241</strain>
    </source>
</reference>
<evidence type="ECO:0000313" key="10">
    <source>
        <dbReference type="Proteomes" id="UP000535838"/>
    </source>
</evidence>
<dbReference type="AlphaFoldDB" id="A0A841SW52"/>
<comment type="caution">
    <text evidence="9">The sequence shown here is derived from an EMBL/GenBank/DDBJ whole genome shotgun (WGS) entry which is preliminary data.</text>
</comment>
<feature type="transmembrane region" description="Helical" evidence="6">
    <location>
        <begin position="7"/>
        <end position="29"/>
    </location>
</feature>
<evidence type="ECO:0000256" key="6">
    <source>
        <dbReference type="SAM" id="Phobius"/>
    </source>
</evidence>
<dbReference type="PANTHER" id="PTHR30386:SF26">
    <property type="entry name" value="TRANSPORT PROTEIN COMB"/>
    <property type="match status" value="1"/>
</dbReference>
<dbReference type="PANTHER" id="PTHR30386">
    <property type="entry name" value="MEMBRANE FUSION SUBUNIT OF EMRAB-TOLC MULTIDRUG EFFLUX PUMP"/>
    <property type="match status" value="1"/>
</dbReference>
<gene>
    <name evidence="9" type="ORF">H7B67_08215</name>
</gene>
<keyword evidence="3 6" id="KW-0812">Transmembrane</keyword>
<dbReference type="Proteomes" id="UP000535838">
    <property type="component" value="Unassembled WGS sequence"/>
</dbReference>
<dbReference type="Pfam" id="PF25990">
    <property type="entry name" value="Beta-barrel_YknX"/>
    <property type="match status" value="1"/>
</dbReference>
<dbReference type="SUPFAM" id="SSF51230">
    <property type="entry name" value="Single hybrid motif"/>
    <property type="match status" value="1"/>
</dbReference>